<keyword evidence="8" id="KW-1185">Reference proteome</keyword>
<sequence>MVAERNKRGSQGAASAYITRAKALRKLQLSLSDFRRLCILKGIFPRYPRNKFEGANRTYYLKKDIQFLAHEPLIGKFRELAAYLRRYRRALARGEPVQATFLGESKPLYSLSHLVRERYPSFRDALEELDDALTMVHLFAELPPLGRQQKGISRTLFGSARLANCVRLVREWQYFLIAHPGCLRRVFVGVRGFYFEARIEGVRLVWSQPHRFVQHVPSSVDLKVMSTFLEFYETLMHFVLLRLYRQILGLQYPPRIDRMGESRGALIRQVVQARKLHTIDPAKQAGSTKERGEEVFLEAATPLPMISNEGSTQSSVKSIVASGDAGAVDVDEEDPGTWEIVEAPALGSTAPPPSTLLNDLRNADGSEAALASLFSGLYFYLHRETPIQILEMVLYACGAELVGYENPCAGISPLAVDDGRITHVIADRSLDQLPGRRLDRDYVQPQWVFDSINEVFRLPTWLYRLGRRLPPHLSPWESEQEDDNQRRSQHSNAAPAGTRRPAYRLYLDRLKRGEPSMPLPQELEWLEQTPSWNRTTDAPHSEATLAHTVPASEPEESDHEEDFHGETGRDGTSSSGVMKRSGSNGALEEERMRQRMLLSRRKQRLYDRMTARQEAKQTGTAPALIKRPRVHP</sequence>
<dbReference type="Proteomes" id="UP000530660">
    <property type="component" value="Unassembled WGS sequence"/>
</dbReference>
<feature type="compositionally biased region" description="Basic and acidic residues" evidence="5">
    <location>
        <begin position="604"/>
        <end position="615"/>
    </location>
</feature>
<evidence type="ECO:0000313" key="8">
    <source>
        <dbReference type="Proteomes" id="UP000530660"/>
    </source>
</evidence>
<dbReference type="InterPro" id="IPR036420">
    <property type="entry name" value="BRCT_dom_sf"/>
</dbReference>
<evidence type="ECO:0000256" key="2">
    <source>
        <dbReference type="ARBA" id="ARBA00022552"/>
    </source>
</evidence>
<dbReference type="GO" id="GO:0000466">
    <property type="term" value="P:maturation of 5.8S rRNA from tricistronic rRNA transcript (SSU-rRNA, 5.8S rRNA, LSU-rRNA)"/>
    <property type="evidence" value="ECO:0007669"/>
    <property type="project" value="UniProtKB-UniRule"/>
</dbReference>
<dbReference type="GO" id="GO:0070545">
    <property type="term" value="C:PeBoW complex"/>
    <property type="evidence" value="ECO:0007669"/>
    <property type="project" value="TreeGrafter"/>
</dbReference>
<dbReference type="PANTHER" id="PTHR12221">
    <property type="entry name" value="PESCADILLO - RELATED"/>
    <property type="match status" value="1"/>
</dbReference>
<comment type="caution">
    <text evidence="7">The sequence shown here is derived from an EMBL/GenBank/DDBJ whole genome shotgun (WGS) entry which is preliminary data.</text>
</comment>
<evidence type="ECO:0000256" key="1">
    <source>
        <dbReference type="ARBA" id="ARBA00022517"/>
    </source>
</evidence>
<dbReference type="Pfam" id="PF06732">
    <property type="entry name" value="Pescadillo_N"/>
    <property type="match status" value="1"/>
</dbReference>
<gene>
    <name evidence="7" type="primary">PES1</name>
    <name evidence="7" type="ORF">F1559_002968</name>
</gene>
<evidence type="ECO:0000256" key="4">
    <source>
        <dbReference type="HAMAP-Rule" id="MF_03028"/>
    </source>
</evidence>
<comment type="subcellular location">
    <subcellularLocation>
        <location evidence="4">Nucleus</location>
        <location evidence="4">Nucleolus</location>
    </subcellularLocation>
    <subcellularLocation>
        <location evidence="4">Nucleus</location>
        <location evidence="4">Nucleoplasm</location>
    </subcellularLocation>
</comment>
<dbReference type="InterPro" id="IPR010613">
    <property type="entry name" value="PES"/>
</dbReference>
<dbReference type="GO" id="GO:0030687">
    <property type="term" value="C:preribosome, large subunit precursor"/>
    <property type="evidence" value="ECO:0007669"/>
    <property type="project" value="UniProtKB-UniRule"/>
</dbReference>
<comment type="function">
    <text evidence="4">Required for maturation of ribosomal RNAs and formation of the large ribosomal subunit.</text>
</comment>
<comment type="similarity">
    <text evidence="4">Belongs to the pescadillo family.</text>
</comment>
<evidence type="ECO:0000313" key="7">
    <source>
        <dbReference type="EMBL" id="KAF6001999.1"/>
    </source>
</evidence>
<dbReference type="GO" id="GO:0003723">
    <property type="term" value="F:RNA binding"/>
    <property type="evidence" value="ECO:0007669"/>
    <property type="project" value="TreeGrafter"/>
</dbReference>
<keyword evidence="3 4" id="KW-0539">Nucleus</keyword>
<dbReference type="SUPFAM" id="SSF52113">
    <property type="entry name" value="BRCT domain"/>
    <property type="match status" value="1"/>
</dbReference>
<accession>A0A7J7IH28</accession>
<organism evidence="7 8">
    <name type="scientific">Cyanidiococcus yangmingshanensis</name>
    <dbReference type="NCBI Taxonomy" id="2690220"/>
    <lineage>
        <taxon>Eukaryota</taxon>
        <taxon>Rhodophyta</taxon>
        <taxon>Bangiophyceae</taxon>
        <taxon>Cyanidiales</taxon>
        <taxon>Cyanidiaceae</taxon>
        <taxon>Cyanidiococcus</taxon>
    </lineage>
</organism>
<protein>
    <recommendedName>
        <fullName evidence="4">Pescadillo homolog</fullName>
    </recommendedName>
</protein>
<feature type="compositionally biased region" description="Polar residues" evidence="5">
    <location>
        <begin position="570"/>
        <end position="584"/>
    </location>
</feature>
<name>A0A7J7IH28_9RHOD</name>
<feature type="region of interest" description="Disordered" evidence="5">
    <location>
        <begin position="475"/>
        <end position="502"/>
    </location>
</feature>
<evidence type="ECO:0000256" key="5">
    <source>
        <dbReference type="SAM" id="MobiDB-lite"/>
    </source>
</evidence>
<keyword evidence="1 4" id="KW-0690">Ribosome biogenesis</keyword>
<dbReference type="PROSITE" id="PS50172">
    <property type="entry name" value="BRCT"/>
    <property type="match status" value="1"/>
</dbReference>
<dbReference type="GO" id="GO:0005654">
    <property type="term" value="C:nucleoplasm"/>
    <property type="evidence" value="ECO:0007669"/>
    <property type="project" value="UniProtKB-SubCell"/>
</dbReference>
<dbReference type="GO" id="GO:0043021">
    <property type="term" value="F:ribonucleoprotein complex binding"/>
    <property type="evidence" value="ECO:0007669"/>
    <property type="project" value="UniProtKB-UniRule"/>
</dbReference>
<dbReference type="InterPro" id="IPR001357">
    <property type="entry name" value="BRCT_dom"/>
</dbReference>
<dbReference type="AlphaFoldDB" id="A0A7J7IH28"/>
<dbReference type="OrthoDB" id="10264910at2759"/>
<dbReference type="EMBL" id="VWRR01000012">
    <property type="protein sequence ID" value="KAF6001999.1"/>
    <property type="molecule type" value="Genomic_DNA"/>
</dbReference>
<evidence type="ECO:0000259" key="6">
    <source>
        <dbReference type="PROSITE" id="PS50172"/>
    </source>
</evidence>
<dbReference type="Gene3D" id="3.40.50.10190">
    <property type="entry name" value="BRCT domain"/>
    <property type="match status" value="1"/>
</dbReference>
<dbReference type="PANTHER" id="PTHR12221:SF6">
    <property type="entry name" value="PESCADILLO HOMOLOG"/>
    <property type="match status" value="1"/>
</dbReference>
<feature type="region of interest" description="Disordered" evidence="5">
    <location>
        <begin position="547"/>
        <end position="632"/>
    </location>
</feature>
<reference evidence="7 8" key="1">
    <citation type="journal article" date="2020" name="J. Phycol.">
        <title>Comparative genome analysis reveals Cyanidiococcus gen. nov., a new extremophilic red algal genus sister to Cyanidioschyzon (Cyanidioschyzonaceae, Rhodophyta).</title>
        <authorList>
            <person name="Liu S.-L."/>
            <person name="Chiang Y.-R."/>
            <person name="Yoon H.S."/>
            <person name="Fu H.-Y."/>
        </authorList>
    </citation>
    <scope>NUCLEOTIDE SEQUENCE [LARGE SCALE GENOMIC DNA]</scope>
    <source>
        <strain evidence="7 8">THAL066</strain>
    </source>
</reference>
<keyword evidence="2 4" id="KW-0698">rRNA processing</keyword>
<dbReference type="HAMAP" id="MF_03028">
    <property type="entry name" value="Pescadillo"/>
    <property type="match status" value="1"/>
</dbReference>
<evidence type="ECO:0000256" key="3">
    <source>
        <dbReference type="ARBA" id="ARBA00023242"/>
    </source>
</evidence>
<proteinExistence type="inferred from homology"/>
<feature type="domain" description="BRCT" evidence="6">
    <location>
        <begin position="369"/>
        <end position="465"/>
    </location>
</feature>
<dbReference type="GO" id="GO:0000463">
    <property type="term" value="P:maturation of LSU-rRNA from tricistronic rRNA transcript (SSU-rRNA, 5.8S rRNA, LSU-rRNA)"/>
    <property type="evidence" value="ECO:0007669"/>
    <property type="project" value="UniProtKB-UniRule"/>
</dbReference>